<evidence type="ECO:0008006" key="5">
    <source>
        <dbReference type="Google" id="ProtNLM"/>
    </source>
</evidence>
<dbReference type="InterPro" id="IPR005064">
    <property type="entry name" value="BUG"/>
</dbReference>
<gene>
    <name evidence="3" type="ORF">RSO01_63330</name>
</gene>
<evidence type="ECO:0000256" key="2">
    <source>
        <dbReference type="SAM" id="SignalP"/>
    </source>
</evidence>
<dbReference type="Gene3D" id="3.40.190.10">
    <property type="entry name" value="Periplasmic binding protein-like II"/>
    <property type="match status" value="1"/>
</dbReference>
<protein>
    <recommendedName>
        <fullName evidence="5">MFS transporter</fullName>
    </recommendedName>
</protein>
<keyword evidence="4" id="KW-1185">Reference proteome</keyword>
<dbReference type="Proteomes" id="UP000321058">
    <property type="component" value="Unassembled WGS sequence"/>
</dbReference>
<organism evidence="3 4">
    <name type="scientific">Reyranella soli</name>
    <dbReference type="NCBI Taxonomy" id="1230389"/>
    <lineage>
        <taxon>Bacteria</taxon>
        <taxon>Pseudomonadati</taxon>
        <taxon>Pseudomonadota</taxon>
        <taxon>Alphaproteobacteria</taxon>
        <taxon>Hyphomicrobiales</taxon>
        <taxon>Reyranellaceae</taxon>
        <taxon>Reyranella</taxon>
    </lineage>
</organism>
<dbReference type="PIRSF" id="PIRSF017082">
    <property type="entry name" value="YflP"/>
    <property type="match status" value="1"/>
</dbReference>
<dbReference type="EMBL" id="BKAJ01000121">
    <property type="protein sequence ID" value="GEP59167.1"/>
    <property type="molecule type" value="Genomic_DNA"/>
</dbReference>
<evidence type="ECO:0000256" key="1">
    <source>
        <dbReference type="ARBA" id="ARBA00006987"/>
    </source>
</evidence>
<dbReference type="PROSITE" id="PS51318">
    <property type="entry name" value="TAT"/>
    <property type="match status" value="1"/>
</dbReference>
<dbReference type="AlphaFoldDB" id="A0A512NJP3"/>
<evidence type="ECO:0000313" key="4">
    <source>
        <dbReference type="Proteomes" id="UP000321058"/>
    </source>
</evidence>
<dbReference type="InterPro" id="IPR042100">
    <property type="entry name" value="Bug_dom1"/>
</dbReference>
<reference evidence="3 4" key="1">
    <citation type="submission" date="2019-07" db="EMBL/GenBank/DDBJ databases">
        <title>Whole genome shotgun sequence of Reyranella soli NBRC 108950.</title>
        <authorList>
            <person name="Hosoyama A."/>
            <person name="Uohara A."/>
            <person name="Ohji S."/>
            <person name="Ichikawa N."/>
        </authorList>
    </citation>
    <scope>NUCLEOTIDE SEQUENCE [LARGE SCALE GENOMIC DNA]</scope>
    <source>
        <strain evidence="3 4">NBRC 108950</strain>
    </source>
</reference>
<comment type="similarity">
    <text evidence="1">Belongs to the UPF0065 (bug) family.</text>
</comment>
<proteinExistence type="inferred from homology"/>
<feature type="chain" id="PRO_5022180968" description="MFS transporter" evidence="2">
    <location>
        <begin position="19"/>
        <end position="327"/>
    </location>
</feature>
<evidence type="ECO:0000313" key="3">
    <source>
        <dbReference type="EMBL" id="GEP59167.1"/>
    </source>
</evidence>
<sequence length="327" mass="34893">MRTITRRSLLLSSAAAMAAPAIVRADAWPNKPIRFIVPFGPGGSTDISMRILAPKLNEMLGQPCIVENRAGAGGVVGTDQVTKSAPDGYTLGHCTVSQVVIAPALYERLPFAPEKDLTAIAPTVFVPMCLSVTRKGLKVNSLQDLIAEMKANPGKLSYASNGIGATSHLAGANLLRLTGCQAEHVPYRSGAEAIQALVNGDVQWAFDVPVLHGPHHRDGNLRILMASPDRQPLIPDVPDPTEAGLPEFKAYSWFGIFGPAGLPQPVVTKLSTVMAEVLADAAIAKRLNDNGLPPMLQYATPAKFEQFIGQERVFWPPIVRASGARVQ</sequence>
<dbReference type="Pfam" id="PF03401">
    <property type="entry name" value="TctC"/>
    <property type="match status" value="1"/>
</dbReference>
<accession>A0A512NJP3</accession>
<dbReference type="PANTHER" id="PTHR42928">
    <property type="entry name" value="TRICARBOXYLATE-BINDING PROTEIN"/>
    <property type="match status" value="1"/>
</dbReference>
<dbReference type="CDD" id="cd07012">
    <property type="entry name" value="PBP2_Bug_TTT"/>
    <property type="match status" value="1"/>
</dbReference>
<dbReference type="PANTHER" id="PTHR42928:SF5">
    <property type="entry name" value="BLR1237 PROTEIN"/>
    <property type="match status" value="1"/>
</dbReference>
<dbReference type="SUPFAM" id="SSF53850">
    <property type="entry name" value="Periplasmic binding protein-like II"/>
    <property type="match status" value="1"/>
</dbReference>
<name>A0A512NJP3_9HYPH</name>
<feature type="signal peptide" evidence="2">
    <location>
        <begin position="1"/>
        <end position="18"/>
    </location>
</feature>
<dbReference type="InterPro" id="IPR006311">
    <property type="entry name" value="TAT_signal"/>
</dbReference>
<dbReference type="Gene3D" id="3.40.190.150">
    <property type="entry name" value="Bordetella uptake gene, domain 1"/>
    <property type="match status" value="1"/>
</dbReference>
<dbReference type="RefSeq" id="WP_218037517.1">
    <property type="nucleotide sequence ID" value="NZ_BKAJ01000121.1"/>
</dbReference>
<comment type="caution">
    <text evidence="3">The sequence shown here is derived from an EMBL/GenBank/DDBJ whole genome shotgun (WGS) entry which is preliminary data.</text>
</comment>
<keyword evidence="2" id="KW-0732">Signal</keyword>